<proteinExistence type="inferred from homology"/>
<dbReference type="Pfam" id="PF05057">
    <property type="entry name" value="DUF676"/>
    <property type="match status" value="1"/>
</dbReference>
<dbReference type="OrthoDB" id="5086500at2759"/>
<protein>
    <submittedName>
        <fullName evidence="5">Catalytic protein</fullName>
    </submittedName>
</protein>
<feature type="region of interest" description="Disordered" evidence="2">
    <location>
        <begin position="868"/>
        <end position="909"/>
    </location>
</feature>
<feature type="compositionally biased region" description="Polar residues" evidence="2">
    <location>
        <begin position="1244"/>
        <end position="1254"/>
    </location>
</feature>
<feature type="compositionally biased region" description="Polar residues" evidence="2">
    <location>
        <begin position="1133"/>
        <end position="1149"/>
    </location>
</feature>
<feature type="region of interest" description="Disordered" evidence="2">
    <location>
        <begin position="1104"/>
        <end position="1160"/>
    </location>
</feature>
<feature type="domain" description="NB-ARC" evidence="3">
    <location>
        <begin position="400"/>
        <end position="557"/>
    </location>
</feature>
<dbReference type="PANTHER" id="PTHR48187">
    <property type="entry name" value="LD21810P"/>
    <property type="match status" value="1"/>
</dbReference>
<feature type="compositionally biased region" description="Basic residues" evidence="2">
    <location>
        <begin position="1015"/>
        <end position="1025"/>
    </location>
</feature>
<accession>A0A2I2FJD8</accession>
<dbReference type="RefSeq" id="XP_024674748.1">
    <property type="nucleotide sequence ID" value="XM_024819928.1"/>
</dbReference>
<dbReference type="Gene3D" id="3.40.50.1820">
    <property type="entry name" value="alpha/beta hydrolase"/>
    <property type="match status" value="1"/>
</dbReference>
<dbReference type="Proteomes" id="UP000234585">
    <property type="component" value="Unassembled WGS sequence"/>
</dbReference>
<sequence length="1490" mass="165914">MTDLASRVKPFGLTQVYCSEKPQVDVVLVHGLNGHPYNTWATQSGVYWPAHLLPEFLESSPLRILTYGYNANVHSFTDGVSKDRLHNHAETLTSSLAANRNLRGCADRPIIFVCHSLGGLIVKRALIYCNSVQNERIEHLRSIFVSTYGMLFLGTPHNGSDIAKWGALLQNICTAVMPKKFLDSSPQLVKALRSNNETLQNINSLFADIMPRFHIYFFHETLPTDLRGSREMIVDESSAAPYVEGVERMGIESDHRHMCKFEDDTAPGFEAVAEALLRYSRDAPRTVTDRWVEENRMRALKKHTKAREIFGNVEGHSMAESEPDLRLHGNPAPLQKQLTHTDQDRRRSLAGGESLSSSHTSQREQQLFVAPPGFHPNANFVGFQKELELLHTRVFKSKKRSDRLVAVLICGGPGSGKSHLARQYVFKQHKNYPGGIFWVDAKSHESACKCFWDIAQAATLTDGQEFQNPDSKAPQKYVETVRNWFQAREDWLLVFDGVSFRNEDELNQFRQFLPFKKNCSIIYTSVDRTLRKKQRLYEPYCLQVPPLQVEDACKLLFKDLLIKKPTPEQIRRATDLVRYYECLPLAIHAISHRLSVTEKPIEKYHVDSRLTDEKLAEPFLVLMHDLYQMGHLEALNLINILSFFDHNVPVGLINLGRSSLVNSNVEILSKTRPGEPGDIDTTLGILIRYGLVERTINAYELQAQALSPLSERSHILDAKAVIPDLSESQTESSQDAFFAPYQYSGSIDMIKIHSVVQSFCRDELTIMDEERNSKPSLTDSSKPQAGYFDSWLVVATDLLCTSYGHAKRRMEDIDDHGLVKDYREYETHASRLAEFFPKKMSKKPSVVHEAFDDLKQVLRSISNEIERISPTSSQESIRRQRSVFDRSSSSSSSVPNSATEDGPSRHLTWDFSDMEQPRVDSPEEMPTQPRFHLEPIVPRIFRESSFDPENGYETDGEGPKGMTRNSPIPSLVSHTTATERPLSSQASSPPRSEELGWHTVQRSVKHRQAKEQWPKKRPQRPKFPRNIRGSKPAAPKVAALSVEGRSASSSPLTKSRSSSGVSASAALAAVHQGSPPPTRRLLGDQLVSDKENLPTYAAIAAQRTQGMGGVSSAKQRSSSSPGGKYRPKFLGLNNKSSGDSLQSRSSNAHASPLSAEFRHGPMSQSTYSEIDQTYLTNQLNALDLQTQDAEWQRPRHLSASRPVDMSASTPSVFTYMPQLPVENNIEVTMSRRMGAVRPQQPQPVSQSTTKSAVTHPSAFMPGISPPPSVQLDGPGYLSDPIPEPMTRDPSGQSHQSWATEPVRYPPNSSSLMPPTAQAAFPAGLTHVIPQQHTLSGTGSWISDTSQHLPPPPGTTAVPMASAVQSESMFIAAQGQPIQPLDEHMLSVDAHPGWAAADPASAQLLHFGGHRVDVRSARQRLGGYGQYQVQIPPQHVPMYRLQQGNHSGPVLPQGLGLLQPQDLVHGMSRPRSGSSPPRPGFEYDGLGVNFG</sequence>
<dbReference type="Pfam" id="PF00931">
    <property type="entry name" value="NB-ARC"/>
    <property type="match status" value="1"/>
</dbReference>
<name>A0A2I2FJD8_ASPCN</name>
<gene>
    <name evidence="5" type="ORF">BDW47DRAFT_81918</name>
</gene>
<evidence type="ECO:0000256" key="2">
    <source>
        <dbReference type="SAM" id="MobiDB-lite"/>
    </source>
</evidence>
<dbReference type="PANTHER" id="PTHR48187:SF2">
    <property type="entry name" value="LD21810P"/>
    <property type="match status" value="1"/>
</dbReference>
<evidence type="ECO:0000313" key="5">
    <source>
        <dbReference type="EMBL" id="PLB40736.1"/>
    </source>
</evidence>
<dbReference type="GO" id="GO:0043531">
    <property type="term" value="F:ADP binding"/>
    <property type="evidence" value="ECO:0007669"/>
    <property type="project" value="InterPro"/>
</dbReference>
<dbReference type="GeneID" id="36527088"/>
<keyword evidence="6" id="KW-1185">Reference proteome</keyword>
<feature type="compositionally biased region" description="Polar residues" evidence="2">
    <location>
        <begin position="354"/>
        <end position="364"/>
    </location>
</feature>
<feature type="compositionally biased region" description="Polar residues" evidence="2">
    <location>
        <begin position="963"/>
        <end position="990"/>
    </location>
</feature>
<feature type="region of interest" description="Disordered" evidence="2">
    <location>
        <begin position="1237"/>
        <end position="1268"/>
    </location>
</feature>
<dbReference type="EMBL" id="KZ559123">
    <property type="protein sequence ID" value="PLB40736.1"/>
    <property type="molecule type" value="Genomic_DNA"/>
</dbReference>
<feature type="region of interest" description="Disordered" evidence="2">
    <location>
        <begin position="944"/>
        <end position="1082"/>
    </location>
</feature>
<feature type="compositionally biased region" description="Polar residues" evidence="2">
    <location>
        <begin position="1112"/>
        <end position="1121"/>
    </location>
</feature>
<reference evidence="5 6" key="1">
    <citation type="submission" date="2017-12" db="EMBL/GenBank/DDBJ databases">
        <authorList>
            <consortium name="DOE Joint Genome Institute"/>
            <person name="Haridas S."/>
            <person name="Kjaerbolling I."/>
            <person name="Vesth T.C."/>
            <person name="Frisvad J.C."/>
            <person name="Nybo J.L."/>
            <person name="Theobald S."/>
            <person name="Kuo A."/>
            <person name="Bowyer P."/>
            <person name="Matsuda Y."/>
            <person name="Mondo S."/>
            <person name="Lyhne E.K."/>
            <person name="Kogle M.E."/>
            <person name="Clum A."/>
            <person name="Lipzen A."/>
            <person name="Salamov A."/>
            <person name="Ngan C.Y."/>
            <person name="Daum C."/>
            <person name="Chiniquy J."/>
            <person name="Barry K."/>
            <person name="LaButti K."/>
            <person name="Simmons B.A."/>
            <person name="Magnuson J.K."/>
            <person name="Mortensen U.H."/>
            <person name="Larsen T.O."/>
            <person name="Grigoriev I.V."/>
            <person name="Baker S.E."/>
            <person name="Andersen M.R."/>
            <person name="Nordberg H.P."/>
            <person name="Cantor M.N."/>
            <person name="Hua S.X."/>
        </authorList>
    </citation>
    <scope>NUCLEOTIDE SEQUENCE [LARGE SCALE GENOMIC DNA]</scope>
    <source>
        <strain evidence="5 6">CBS 102.13</strain>
    </source>
</reference>
<evidence type="ECO:0000313" key="6">
    <source>
        <dbReference type="Proteomes" id="UP000234585"/>
    </source>
</evidence>
<dbReference type="Gene3D" id="3.40.50.300">
    <property type="entry name" value="P-loop containing nucleotide triphosphate hydrolases"/>
    <property type="match status" value="1"/>
</dbReference>
<dbReference type="InterPro" id="IPR002182">
    <property type="entry name" value="NB-ARC"/>
</dbReference>
<feature type="region of interest" description="Disordered" evidence="2">
    <location>
        <begin position="311"/>
        <end position="364"/>
    </location>
</feature>
<comment type="similarity">
    <text evidence="1">Belongs to the putative lipase ROG1 family.</text>
</comment>
<dbReference type="SUPFAM" id="SSF53474">
    <property type="entry name" value="alpha/beta-Hydrolases"/>
    <property type="match status" value="1"/>
</dbReference>
<evidence type="ECO:0000259" key="3">
    <source>
        <dbReference type="Pfam" id="PF00931"/>
    </source>
</evidence>
<organism evidence="5 6">
    <name type="scientific">Aspergillus candidus</name>
    <dbReference type="NCBI Taxonomy" id="41067"/>
    <lineage>
        <taxon>Eukaryota</taxon>
        <taxon>Fungi</taxon>
        <taxon>Dikarya</taxon>
        <taxon>Ascomycota</taxon>
        <taxon>Pezizomycotina</taxon>
        <taxon>Eurotiomycetes</taxon>
        <taxon>Eurotiomycetidae</taxon>
        <taxon>Eurotiales</taxon>
        <taxon>Aspergillaceae</taxon>
        <taxon>Aspergillus</taxon>
        <taxon>Aspergillus subgen. Circumdati</taxon>
    </lineage>
</organism>
<dbReference type="InterPro" id="IPR007751">
    <property type="entry name" value="DUF676_lipase-like"/>
</dbReference>
<feature type="compositionally biased region" description="Basic and acidic residues" evidence="2">
    <location>
        <begin position="317"/>
        <end position="327"/>
    </location>
</feature>
<dbReference type="InterPro" id="IPR029058">
    <property type="entry name" value="AB_hydrolase_fold"/>
</dbReference>
<dbReference type="SUPFAM" id="SSF52540">
    <property type="entry name" value="P-loop containing nucleoside triphosphate hydrolases"/>
    <property type="match status" value="1"/>
</dbReference>
<dbReference type="InterPro" id="IPR027417">
    <property type="entry name" value="P-loop_NTPase"/>
</dbReference>
<feature type="compositionally biased region" description="Low complexity" evidence="2">
    <location>
        <begin position="1046"/>
        <end position="1069"/>
    </location>
</feature>
<evidence type="ECO:0000256" key="1">
    <source>
        <dbReference type="ARBA" id="ARBA00007920"/>
    </source>
</evidence>
<feature type="region of interest" description="Disordered" evidence="2">
    <location>
        <begin position="1467"/>
        <end position="1490"/>
    </location>
</feature>
<evidence type="ECO:0000259" key="4">
    <source>
        <dbReference type="Pfam" id="PF05057"/>
    </source>
</evidence>
<feature type="domain" description="DUF676" evidence="4">
    <location>
        <begin position="26"/>
        <end position="160"/>
    </location>
</feature>